<dbReference type="PANTHER" id="PTHR43628:SF1">
    <property type="entry name" value="CHITIN SYNTHASE REGULATORY FACTOR 2-RELATED"/>
    <property type="match status" value="1"/>
</dbReference>
<dbReference type="Pfam" id="PF00651">
    <property type="entry name" value="BTB"/>
    <property type="match status" value="1"/>
</dbReference>
<protein>
    <submittedName>
        <fullName evidence="2">Sel-1-like protein</fullName>
    </submittedName>
</protein>
<dbReference type="InterPro" id="IPR011990">
    <property type="entry name" value="TPR-like_helical_dom_sf"/>
</dbReference>
<keyword evidence="3" id="KW-1185">Reference proteome</keyword>
<dbReference type="EMBL" id="JAOAOG010000295">
    <property type="protein sequence ID" value="KAJ6232098.1"/>
    <property type="molecule type" value="Genomic_DNA"/>
</dbReference>
<comment type="caution">
    <text evidence="2">The sequence shown here is derived from an EMBL/GenBank/DDBJ whole genome shotgun (WGS) entry which is preliminary data.</text>
</comment>
<dbReference type="InterPro" id="IPR011333">
    <property type="entry name" value="SKP1/BTB/POZ_sf"/>
</dbReference>
<dbReference type="SUPFAM" id="SSF54695">
    <property type="entry name" value="POZ domain"/>
    <property type="match status" value="1"/>
</dbReference>
<dbReference type="InterPro" id="IPR000210">
    <property type="entry name" value="BTB/POZ_dom"/>
</dbReference>
<dbReference type="Gene3D" id="1.25.40.10">
    <property type="entry name" value="Tetratricopeptide repeat domain"/>
    <property type="match status" value="3"/>
</dbReference>
<dbReference type="SUPFAM" id="SSF81901">
    <property type="entry name" value="HCP-like"/>
    <property type="match status" value="3"/>
</dbReference>
<dbReference type="SMART" id="SM00671">
    <property type="entry name" value="SEL1"/>
    <property type="match status" value="10"/>
</dbReference>
<name>A0ABQ8XK67_9EUKA</name>
<dbReference type="PROSITE" id="PS50097">
    <property type="entry name" value="BTB"/>
    <property type="match status" value="1"/>
</dbReference>
<gene>
    <name evidence="2" type="ORF">M0813_05253</name>
</gene>
<dbReference type="Proteomes" id="UP001150062">
    <property type="component" value="Unassembled WGS sequence"/>
</dbReference>
<feature type="domain" description="BTB" evidence="1">
    <location>
        <begin position="656"/>
        <end position="707"/>
    </location>
</feature>
<organism evidence="2 3">
    <name type="scientific">Anaeramoeba flamelloides</name>
    <dbReference type="NCBI Taxonomy" id="1746091"/>
    <lineage>
        <taxon>Eukaryota</taxon>
        <taxon>Metamonada</taxon>
        <taxon>Anaeramoebidae</taxon>
        <taxon>Anaeramoeba</taxon>
    </lineage>
</organism>
<evidence type="ECO:0000259" key="1">
    <source>
        <dbReference type="PROSITE" id="PS50097"/>
    </source>
</evidence>
<evidence type="ECO:0000313" key="3">
    <source>
        <dbReference type="Proteomes" id="UP001150062"/>
    </source>
</evidence>
<dbReference type="InterPro" id="IPR006597">
    <property type="entry name" value="Sel1-like"/>
</dbReference>
<dbReference type="PANTHER" id="PTHR43628">
    <property type="entry name" value="ACTIVATOR OF C KINASE PROTEIN 1-RELATED"/>
    <property type="match status" value="1"/>
</dbReference>
<accession>A0ABQ8XK67</accession>
<dbReference type="InterPro" id="IPR052945">
    <property type="entry name" value="Mitotic_Regulator"/>
</dbReference>
<proteinExistence type="predicted"/>
<sequence>MTNIELLLEKGDLESLSYLSMVYYEGIEVERNLSKCLKFATEAIEGGFSDAQFYLGRLYYEGIEVEQDYNQAFDLFEKSAKQNNTKAIYWLGRCYFFGKGTKQDPLQGFLLFYSSYEYGNSDAQIAIENCFNENNEEVYQKAIEIIIHRSNELKEAKFQNLLGLLYEHGNGLPKDHSIAFELYHLSRKQRDPFGIKNYGLCYYRNIGIEKNLPRAFKLFEKSALLGNHRALNSTGYCLQNGIGVEKDVDRSIKFFKKCLKLGNLVGINSLALAYQNGWGVEEDLAKCRELYLKAAYSKYRMSEFNIGFLLHYGVGYQVNVKQAVKWYEQSHKHGYLSATNSLGYCYQEGIGFKKNRKKAFQHYLIAAKGGNKYGECNVGLCYLYGCGKKRNSRLAYLYLKKAIDHGHLDAKNILENNSQVEFILYHGTDLENIELLVKDPNFEINQLTSDGNSILIHFDSTNSIKNDREEIPKMIEILINNGLDLQMKNFENKLTIDCISNDLSKSTKKYGALSIDFDRLFDNRINTDYSLGKGLNVHKIWVEKRTRKSCNEVKNVFQQFYDTKDGFKKCNDFLRWVYSGVINNKQGIIQICDKLEINFSNHTTIRQDLIDLWNDIKNSYDFKIIINLDNNNNNNNNNNNKNNGKSSNNKDTRILESIPVHKFFLIVVSGLYRNLFETVNSNLSQVTDFSSKSFETLSHLFEYLYTGTFLWTGDDDQELIKEELSDAIEYYQLNPHLSLNDFLN</sequence>
<reference evidence="2" key="1">
    <citation type="submission" date="2022-08" db="EMBL/GenBank/DDBJ databases">
        <title>Novel sulfate-reducing endosymbionts in the free-living metamonad Anaeramoeba.</title>
        <authorList>
            <person name="Jerlstrom-Hultqvist J."/>
            <person name="Cepicka I."/>
            <person name="Gallot-Lavallee L."/>
            <person name="Salas-Leiva D."/>
            <person name="Curtis B.A."/>
            <person name="Zahonova K."/>
            <person name="Pipaliya S."/>
            <person name="Dacks J."/>
            <person name="Roger A.J."/>
        </authorList>
    </citation>
    <scope>NUCLEOTIDE SEQUENCE</scope>
    <source>
        <strain evidence="2">Schooner1</strain>
    </source>
</reference>
<dbReference type="Gene3D" id="3.30.710.10">
    <property type="entry name" value="Potassium Channel Kv1.1, Chain A"/>
    <property type="match status" value="1"/>
</dbReference>
<evidence type="ECO:0000313" key="2">
    <source>
        <dbReference type="EMBL" id="KAJ6232098.1"/>
    </source>
</evidence>
<dbReference type="Pfam" id="PF08238">
    <property type="entry name" value="Sel1"/>
    <property type="match status" value="10"/>
</dbReference>